<evidence type="ECO:0008006" key="6">
    <source>
        <dbReference type="Google" id="ProtNLM"/>
    </source>
</evidence>
<name>A0A814T753_9BILA</name>
<dbReference type="EMBL" id="CAJOBE010000363">
    <property type="protein sequence ID" value="CAF3628907.1"/>
    <property type="molecule type" value="Genomic_DNA"/>
</dbReference>
<dbReference type="InterPro" id="IPR036691">
    <property type="entry name" value="Endo/exonu/phosph_ase_sf"/>
</dbReference>
<dbReference type="EMBL" id="CAJNOU010000979">
    <property type="protein sequence ID" value="CAF1127390.1"/>
    <property type="molecule type" value="Genomic_DNA"/>
</dbReference>
<comment type="caution">
    <text evidence="2">The sequence shown here is derived from an EMBL/GenBank/DDBJ whole genome shotgun (WGS) entry which is preliminary data.</text>
</comment>
<protein>
    <recommendedName>
        <fullName evidence="6">Endonuclease/exonuclease/phosphatase domain-containing protein</fullName>
    </recommendedName>
</protein>
<dbReference type="Proteomes" id="UP000663874">
    <property type="component" value="Unassembled WGS sequence"/>
</dbReference>
<dbReference type="Proteomes" id="UP000663889">
    <property type="component" value="Unassembled WGS sequence"/>
</dbReference>
<evidence type="ECO:0000313" key="1">
    <source>
        <dbReference type="EMBL" id="CAF1127390.1"/>
    </source>
</evidence>
<dbReference type="Gene3D" id="3.60.10.10">
    <property type="entry name" value="Endonuclease/exonuclease/phosphatase"/>
    <property type="match status" value="1"/>
</dbReference>
<dbReference type="EMBL" id="CAJNOO010001460">
    <property type="protein sequence ID" value="CAF1156110.1"/>
    <property type="molecule type" value="Genomic_DNA"/>
</dbReference>
<dbReference type="AlphaFoldDB" id="A0A814T753"/>
<dbReference type="OrthoDB" id="9992396at2759"/>
<reference evidence="2" key="1">
    <citation type="submission" date="2021-02" db="EMBL/GenBank/DDBJ databases">
        <authorList>
            <person name="Nowell W R."/>
        </authorList>
    </citation>
    <scope>NUCLEOTIDE SEQUENCE</scope>
</reference>
<evidence type="ECO:0000313" key="3">
    <source>
        <dbReference type="EMBL" id="CAF3628907.1"/>
    </source>
</evidence>
<dbReference type="SUPFAM" id="SSF56219">
    <property type="entry name" value="DNase I-like"/>
    <property type="match status" value="1"/>
</dbReference>
<evidence type="ECO:0000313" key="2">
    <source>
        <dbReference type="EMBL" id="CAF1156110.1"/>
    </source>
</evidence>
<dbReference type="Proteomes" id="UP000663882">
    <property type="component" value="Unassembled WGS sequence"/>
</dbReference>
<dbReference type="EMBL" id="CAJOAX010000781">
    <property type="protein sequence ID" value="CAF3649398.1"/>
    <property type="molecule type" value="Genomic_DNA"/>
</dbReference>
<organism evidence="2 5">
    <name type="scientific">Rotaria sordida</name>
    <dbReference type="NCBI Taxonomy" id="392033"/>
    <lineage>
        <taxon>Eukaryota</taxon>
        <taxon>Metazoa</taxon>
        <taxon>Spiralia</taxon>
        <taxon>Gnathifera</taxon>
        <taxon>Rotifera</taxon>
        <taxon>Eurotatoria</taxon>
        <taxon>Bdelloidea</taxon>
        <taxon>Philodinida</taxon>
        <taxon>Philodinidae</taxon>
        <taxon>Rotaria</taxon>
    </lineage>
</organism>
<evidence type="ECO:0000313" key="4">
    <source>
        <dbReference type="EMBL" id="CAF3649398.1"/>
    </source>
</evidence>
<dbReference type="Proteomes" id="UP000663823">
    <property type="component" value="Unassembled WGS sequence"/>
</dbReference>
<proteinExistence type="predicted"/>
<accession>A0A814T753</accession>
<gene>
    <name evidence="3" type="ORF">FNK824_LOCUS4812</name>
    <name evidence="4" type="ORF">OTI717_LOCUS9281</name>
    <name evidence="2" type="ORF">RFH988_LOCUS22180</name>
    <name evidence="1" type="ORF">SEV965_LOCUS17229</name>
</gene>
<evidence type="ECO:0000313" key="5">
    <source>
        <dbReference type="Proteomes" id="UP000663882"/>
    </source>
</evidence>
<sequence length="158" mass="17491">MNTDKCLLSDDRVVWIPCPIDAGKGALILTTVSGLTVVNVHVPYDNKAATLLLNNIPWPENNNPFVCVGDMNRNSDVFMKMIAEVTIGKPVFTLLFPVTTEKPTRVGLNQDGTRNKIWIDHFVVSASIKDSAMCPAIVYDDIGDISDHYPISLQFKDK</sequence>